<reference evidence="1" key="1">
    <citation type="journal article" date="2021" name="J Fungi (Basel)">
        <title>Virulence traits and population genomics of the black yeast Aureobasidium melanogenum.</title>
        <authorList>
            <person name="Cernosa A."/>
            <person name="Sun X."/>
            <person name="Gostincar C."/>
            <person name="Fang C."/>
            <person name="Gunde-Cimerman N."/>
            <person name="Song Z."/>
        </authorList>
    </citation>
    <scope>NUCLEOTIDE SEQUENCE</scope>
    <source>
        <strain evidence="1">EXF-9298</strain>
    </source>
</reference>
<comment type="caution">
    <text evidence="1">The sequence shown here is derived from an EMBL/GenBank/DDBJ whole genome shotgun (WGS) entry which is preliminary data.</text>
</comment>
<organism evidence="1 2">
    <name type="scientific">Aureobasidium melanogenum</name>
    <name type="common">Aureobasidium pullulans var. melanogenum</name>
    <dbReference type="NCBI Taxonomy" id="46634"/>
    <lineage>
        <taxon>Eukaryota</taxon>
        <taxon>Fungi</taxon>
        <taxon>Dikarya</taxon>
        <taxon>Ascomycota</taxon>
        <taxon>Pezizomycotina</taxon>
        <taxon>Dothideomycetes</taxon>
        <taxon>Dothideomycetidae</taxon>
        <taxon>Dothideales</taxon>
        <taxon>Saccotheciaceae</taxon>
        <taxon>Aureobasidium</taxon>
    </lineage>
</organism>
<proteinExistence type="predicted"/>
<dbReference type="AlphaFoldDB" id="A0A9P8FSM0"/>
<name>A0A9P8FSM0_AURME</name>
<accession>A0A9P8FSM0</accession>
<sequence>NHCECDKTPQDGLICRSTAYVWQSVRDAQFSADYGLGAFWAQKNDLGSDWDSSMIFSYVHGDLIIAICKVFNRPHGSLDDRL</sequence>
<dbReference type="EMBL" id="JAHFXS010001042">
    <property type="protein sequence ID" value="KAG9980058.1"/>
    <property type="molecule type" value="Genomic_DNA"/>
</dbReference>
<evidence type="ECO:0000313" key="1">
    <source>
        <dbReference type="EMBL" id="KAG9980058.1"/>
    </source>
</evidence>
<keyword evidence="2" id="KW-1185">Reference proteome</keyword>
<protein>
    <submittedName>
        <fullName evidence="1">Uncharacterized protein</fullName>
    </submittedName>
</protein>
<gene>
    <name evidence="1" type="ORF">KCU98_g8399</name>
</gene>
<feature type="non-terminal residue" evidence="1">
    <location>
        <position position="82"/>
    </location>
</feature>
<feature type="non-terminal residue" evidence="1">
    <location>
        <position position="1"/>
    </location>
</feature>
<evidence type="ECO:0000313" key="2">
    <source>
        <dbReference type="Proteomes" id="UP000729357"/>
    </source>
</evidence>
<reference evidence="1" key="2">
    <citation type="submission" date="2021-08" db="EMBL/GenBank/DDBJ databases">
        <authorList>
            <person name="Gostincar C."/>
            <person name="Sun X."/>
            <person name="Song Z."/>
            <person name="Gunde-Cimerman N."/>
        </authorList>
    </citation>
    <scope>NUCLEOTIDE SEQUENCE</scope>
    <source>
        <strain evidence="1">EXF-9298</strain>
    </source>
</reference>
<dbReference type="Proteomes" id="UP000729357">
    <property type="component" value="Unassembled WGS sequence"/>
</dbReference>